<proteinExistence type="inferred from homology"/>
<dbReference type="RefSeq" id="WP_093920769.1">
    <property type="nucleotide sequence ID" value="NZ_FONW01000009.1"/>
</dbReference>
<dbReference type="AlphaFoldDB" id="A0A1I2JNZ5"/>
<dbReference type="SUPFAM" id="SSF49764">
    <property type="entry name" value="HSP20-like chaperones"/>
    <property type="match status" value="1"/>
</dbReference>
<feature type="domain" description="SHSP" evidence="3">
    <location>
        <begin position="30"/>
        <end position="144"/>
    </location>
</feature>
<evidence type="ECO:0000259" key="3">
    <source>
        <dbReference type="PROSITE" id="PS01031"/>
    </source>
</evidence>
<dbReference type="InterPro" id="IPR008978">
    <property type="entry name" value="HSP20-like_chaperone"/>
</dbReference>
<evidence type="ECO:0000256" key="1">
    <source>
        <dbReference type="PROSITE-ProRule" id="PRU00285"/>
    </source>
</evidence>
<name>A0A1I2JNZ5_9BACT</name>
<evidence type="ECO:0000256" key="2">
    <source>
        <dbReference type="RuleBase" id="RU003616"/>
    </source>
</evidence>
<protein>
    <submittedName>
        <fullName evidence="4">HSP20 family protein</fullName>
    </submittedName>
</protein>
<keyword evidence="5" id="KW-1185">Reference proteome</keyword>
<dbReference type="STRING" id="655355.SAMN05216283_10981"/>
<sequence>MLPLIRQKRNVPNLFDDFFGRNFWNDVFEKPEWSSNPAVNVYEKKDDFEIEVAAPGLEKGDFHIDLKDNVLTVSSEKKESKEEKEDGKVVFTEFNYSTFSRSFRLPEGIDVNNIKATHKNGVLKVILPKREEYKQQAPRMIEIS</sequence>
<dbReference type="PANTHER" id="PTHR11527">
    <property type="entry name" value="HEAT-SHOCK PROTEIN 20 FAMILY MEMBER"/>
    <property type="match status" value="1"/>
</dbReference>
<reference evidence="4 5" key="1">
    <citation type="submission" date="2016-10" db="EMBL/GenBank/DDBJ databases">
        <authorList>
            <person name="de Groot N.N."/>
        </authorList>
    </citation>
    <scope>NUCLEOTIDE SEQUENCE [LARGE SCALE GENOMIC DNA]</scope>
    <source>
        <strain evidence="4 5">CGMCC 1.9156</strain>
    </source>
</reference>
<dbReference type="Proteomes" id="UP000198964">
    <property type="component" value="Unassembled WGS sequence"/>
</dbReference>
<comment type="similarity">
    <text evidence="1 2">Belongs to the small heat shock protein (HSP20) family.</text>
</comment>
<dbReference type="EMBL" id="FONW01000009">
    <property type="protein sequence ID" value="SFF55959.1"/>
    <property type="molecule type" value="Genomic_DNA"/>
</dbReference>
<accession>A0A1I2JNZ5</accession>
<gene>
    <name evidence="4" type="ORF">SAMN05216283_10981</name>
</gene>
<dbReference type="Pfam" id="PF00011">
    <property type="entry name" value="HSP20"/>
    <property type="match status" value="1"/>
</dbReference>
<dbReference type="Gene3D" id="2.60.40.790">
    <property type="match status" value="1"/>
</dbReference>
<evidence type="ECO:0000313" key="5">
    <source>
        <dbReference type="Proteomes" id="UP000198964"/>
    </source>
</evidence>
<organism evidence="4 5">
    <name type="scientific">Sunxiuqinia elliptica</name>
    <dbReference type="NCBI Taxonomy" id="655355"/>
    <lineage>
        <taxon>Bacteria</taxon>
        <taxon>Pseudomonadati</taxon>
        <taxon>Bacteroidota</taxon>
        <taxon>Bacteroidia</taxon>
        <taxon>Marinilabiliales</taxon>
        <taxon>Prolixibacteraceae</taxon>
        <taxon>Sunxiuqinia</taxon>
    </lineage>
</organism>
<evidence type="ECO:0000313" key="4">
    <source>
        <dbReference type="EMBL" id="SFF55959.1"/>
    </source>
</evidence>
<dbReference type="PROSITE" id="PS01031">
    <property type="entry name" value="SHSP"/>
    <property type="match status" value="1"/>
</dbReference>
<dbReference type="CDD" id="cd06464">
    <property type="entry name" value="ACD_sHsps-like"/>
    <property type="match status" value="1"/>
</dbReference>
<dbReference type="InterPro" id="IPR002068">
    <property type="entry name" value="A-crystallin/Hsp20_dom"/>
</dbReference>
<dbReference type="InterPro" id="IPR031107">
    <property type="entry name" value="Small_HSP"/>
</dbReference>